<sequence length="483" mass="54477">MVFTVYLANSLLTLVMNHEIQIEMSFVEENTEKLYEGSKIGCIQTLKTLIQDDPRLIQKVLVSTSNIESPLHVSVSHGHLEFTRLLLDHDPELAAEVDASQRTPLHLASENGDMETIQALLEKNTSACLAYDNNGLIPLHCAVIRGEIKIMQQLIKARPQSIWMKLKNGQTILHLCVENNHLEAMKLLVETFAMNGDKDLVNAIDDAGNTILDLSIVLRQIEMVGYLLSIPEVKTKFVGTKRSSPTPKSIIKRRNRNLKIMQRRGETASLCSKKRSGRRWGKVWRNDEEYKAEWFQEVQGRMMLVATVIATVTFQAAINPPGGVWQQDTRYNSSSSSHHYNPTPNDGTIFPAGSAIMAYRYQEAHLVYLMMNTVSFLASASVILLIISRFPLKNKICSWILTLTMGAAVAFLALGYLLGARLVSLNDVYYTNVSAYIGYSIAFYVWFGMIALVNLCYVLRFLVWVFKIKAYCAFSPLNLNNER</sequence>
<accession>A0A6J1DFI1</accession>
<dbReference type="SMART" id="SM00248">
    <property type="entry name" value="ANK"/>
    <property type="match status" value="5"/>
</dbReference>
<keyword evidence="2 8" id="KW-0812">Transmembrane</keyword>
<keyword evidence="5 7" id="KW-0040">ANK repeat</keyword>
<feature type="transmembrane region" description="Helical" evidence="8">
    <location>
        <begin position="366"/>
        <end position="387"/>
    </location>
</feature>
<dbReference type="Proteomes" id="UP000504603">
    <property type="component" value="Unplaced"/>
</dbReference>
<keyword evidence="3" id="KW-0677">Repeat</keyword>
<dbReference type="PANTHER" id="PTHR24186:SF37">
    <property type="entry name" value="PGG DOMAIN-CONTAINING PROTEIN"/>
    <property type="match status" value="1"/>
</dbReference>
<comment type="subcellular location">
    <subcellularLocation>
        <location evidence="1">Membrane</location>
        <topology evidence="1">Multi-pass membrane protein</topology>
    </subcellularLocation>
</comment>
<proteinExistence type="predicted"/>
<evidence type="ECO:0000256" key="3">
    <source>
        <dbReference type="ARBA" id="ARBA00022737"/>
    </source>
</evidence>
<evidence type="ECO:0000259" key="9">
    <source>
        <dbReference type="Pfam" id="PF13962"/>
    </source>
</evidence>
<dbReference type="PROSITE" id="PS50297">
    <property type="entry name" value="ANK_REP_REGION"/>
    <property type="match status" value="2"/>
</dbReference>
<evidence type="ECO:0000256" key="5">
    <source>
        <dbReference type="ARBA" id="ARBA00023043"/>
    </source>
</evidence>
<gene>
    <name evidence="11" type="primary">LOC111020343</name>
</gene>
<dbReference type="KEGG" id="mcha:111020343"/>
<evidence type="ECO:0000313" key="11">
    <source>
        <dbReference type="RefSeq" id="XP_022152683.1"/>
    </source>
</evidence>
<evidence type="ECO:0000256" key="8">
    <source>
        <dbReference type="SAM" id="Phobius"/>
    </source>
</evidence>
<evidence type="ECO:0000256" key="2">
    <source>
        <dbReference type="ARBA" id="ARBA00022692"/>
    </source>
</evidence>
<dbReference type="InterPro" id="IPR026961">
    <property type="entry name" value="PGG_dom"/>
</dbReference>
<feature type="transmembrane region" description="Helical" evidence="8">
    <location>
        <begin position="437"/>
        <end position="459"/>
    </location>
</feature>
<dbReference type="Pfam" id="PF13962">
    <property type="entry name" value="PGG"/>
    <property type="match status" value="1"/>
</dbReference>
<dbReference type="PROSITE" id="PS50088">
    <property type="entry name" value="ANK_REPEAT"/>
    <property type="match status" value="3"/>
</dbReference>
<evidence type="ECO:0000256" key="1">
    <source>
        <dbReference type="ARBA" id="ARBA00004141"/>
    </source>
</evidence>
<feature type="repeat" description="ANK" evidence="7">
    <location>
        <begin position="66"/>
        <end position="98"/>
    </location>
</feature>
<evidence type="ECO:0000256" key="6">
    <source>
        <dbReference type="ARBA" id="ARBA00023136"/>
    </source>
</evidence>
<dbReference type="OrthoDB" id="7729168at2759"/>
<evidence type="ECO:0000313" key="10">
    <source>
        <dbReference type="Proteomes" id="UP000504603"/>
    </source>
</evidence>
<keyword evidence="6 8" id="KW-0472">Membrane</keyword>
<dbReference type="RefSeq" id="XP_022152683.1">
    <property type="nucleotide sequence ID" value="XM_022296991.1"/>
</dbReference>
<feature type="repeat" description="ANK" evidence="7">
    <location>
        <begin position="100"/>
        <end position="132"/>
    </location>
</feature>
<dbReference type="InterPro" id="IPR002110">
    <property type="entry name" value="Ankyrin_rpt"/>
</dbReference>
<feature type="domain" description="PGG" evidence="9">
    <location>
        <begin position="293"/>
        <end position="420"/>
    </location>
</feature>
<feature type="repeat" description="ANK" evidence="7">
    <location>
        <begin position="168"/>
        <end position="190"/>
    </location>
</feature>
<dbReference type="AlphaFoldDB" id="A0A6J1DFI1"/>
<keyword evidence="4 8" id="KW-1133">Transmembrane helix</keyword>
<feature type="transmembrane region" description="Helical" evidence="8">
    <location>
        <begin position="399"/>
        <end position="417"/>
    </location>
</feature>
<organism evidence="10 11">
    <name type="scientific">Momordica charantia</name>
    <name type="common">Bitter gourd</name>
    <name type="synonym">Balsam pear</name>
    <dbReference type="NCBI Taxonomy" id="3673"/>
    <lineage>
        <taxon>Eukaryota</taxon>
        <taxon>Viridiplantae</taxon>
        <taxon>Streptophyta</taxon>
        <taxon>Embryophyta</taxon>
        <taxon>Tracheophyta</taxon>
        <taxon>Spermatophyta</taxon>
        <taxon>Magnoliopsida</taxon>
        <taxon>eudicotyledons</taxon>
        <taxon>Gunneridae</taxon>
        <taxon>Pentapetalae</taxon>
        <taxon>rosids</taxon>
        <taxon>fabids</taxon>
        <taxon>Cucurbitales</taxon>
        <taxon>Cucurbitaceae</taxon>
        <taxon>Momordiceae</taxon>
        <taxon>Momordica</taxon>
    </lineage>
</organism>
<keyword evidence="10" id="KW-1185">Reference proteome</keyword>
<dbReference type="InterPro" id="IPR036770">
    <property type="entry name" value="Ankyrin_rpt-contain_sf"/>
</dbReference>
<evidence type="ECO:0000256" key="4">
    <source>
        <dbReference type="ARBA" id="ARBA00022989"/>
    </source>
</evidence>
<protein>
    <submittedName>
        <fullName evidence="11">Ankyrin repeat-containing protein BDA1-like</fullName>
    </submittedName>
</protein>
<dbReference type="Gene3D" id="1.25.40.20">
    <property type="entry name" value="Ankyrin repeat-containing domain"/>
    <property type="match status" value="1"/>
</dbReference>
<name>A0A6J1DFI1_MOMCH</name>
<dbReference type="Pfam" id="PF12796">
    <property type="entry name" value="Ank_2"/>
    <property type="match status" value="2"/>
</dbReference>
<evidence type="ECO:0000256" key="7">
    <source>
        <dbReference type="PROSITE-ProRule" id="PRU00023"/>
    </source>
</evidence>
<dbReference type="PANTHER" id="PTHR24186">
    <property type="entry name" value="PROTEIN PHOSPHATASE 1 REGULATORY SUBUNIT"/>
    <property type="match status" value="1"/>
</dbReference>
<dbReference type="GeneID" id="111020343"/>
<dbReference type="SUPFAM" id="SSF48403">
    <property type="entry name" value="Ankyrin repeat"/>
    <property type="match status" value="1"/>
</dbReference>
<reference evidence="11" key="1">
    <citation type="submission" date="2025-08" db="UniProtKB">
        <authorList>
            <consortium name="RefSeq"/>
        </authorList>
    </citation>
    <scope>IDENTIFICATION</scope>
    <source>
        <strain evidence="11">OHB3-1</strain>
    </source>
</reference>
<dbReference type="GO" id="GO:0005886">
    <property type="term" value="C:plasma membrane"/>
    <property type="evidence" value="ECO:0007669"/>
    <property type="project" value="TreeGrafter"/>
</dbReference>